<dbReference type="Gene3D" id="3.30.560.10">
    <property type="entry name" value="Glucose Oxidase, domain 3"/>
    <property type="match status" value="1"/>
</dbReference>
<protein>
    <submittedName>
        <fullName evidence="7">Glucose-methanol-choline oxidoreductase</fullName>
    </submittedName>
</protein>
<dbReference type="PROSITE" id="PS00624">
    <property type="entry name" value="GMC_OXRED_2"/>
    <property type="match status" value="1"/>
</dbReference>
<dbReference type="Proteomes" id="UP000799437">
    <property type="component" value="Unassembled WGS sequence"/>
</dbReference>
<feature type="active site" description="Proton acceptor" evidence="3">
    <location>
        <position position="612"/>
    </location>
</feature>
<gene>
    <name evidence="7" type="ORF">EJ05DRAFT_445729</name>
</gene>
<evidence type="ECO:0000256" key="2">
    <source>
        <dbReference type="ARBA" id="ARBA00023180"/>
    </source>
</evidence>
<dbReference type="PIRSF" id="PIRSF000137">
    <property type="entry name" value="Alcohol_oxidase"/>
    <property type="match status" value="1"/>
</dbReference>
<dbReference type="GO" id="GO:0044550">
    <property type="term" value="P:secondary metabolite biosynthetic process"/>
    <property type="evidence" value="ECO:0007669"/>
    <property type="project" value="TreeGrafter"/>
</dbReference>
<dbReference type="InterPro" id="IPR007867">
    <property type="entry name" value="GMC_OxRtase_C"/>
</dbReference>
<dbReference type="Gene3D" id="3.50.50.60">
    <property type="entry name" value="FAD/NAD(P)-binding domain"/>
    <property type="match status" value="1"/>
</dbReference>
<keyword evidence="4" id="KW-0285">Flavoprotein</keyword>
<dbReference type="Pfam" id="PF05199">
    <property type="entry name" value="GMC_oxred_C"/>
    <property type="match status" value="1"/>
</dbReference>
<evidence type="ECO:0000313" key="8">
    <source>
        <dbReference type="Proteomes" id="UP000799437"/>
    </source>
</evidence>
<reference evidence="7" key="1">
    <citation type="journal article" date="2020" name="Stud. Mycol.">
        <title>101 Dothideomycetes genomes: a test case for predicting lifestyles and emergence of pathogens.</title>
        <authorList>
            <person name="Haridas S."/>
            <person name="Albert R."/>
            <person name="Binder M."/>
            <person name="Bloem J."/>
            <person name="Labutti K."/>
            <person name="Salamov A."/>
            <person name="Andreopoulos B."/>
            <person name="Baker S."/>
            <person name="Barry K."/>
            <person name="Bills G."/>
            <person name="Bluhm B."/>
            <person name="Cannon C."/>
            <person name="Castanera R."/>
            <person name="Culley D."/>
            <person name="Daum C."/>
            <person name="Ezra D."/>
            <person name="Gonzalez J."/>
            <person name="Henrissat B."/>
            <person name="Kuo A."/>
            <person name="Liang C."/>
            <person name="Lipzen A."/>
            <person name="Lutzoni F."/>
            <person name="Magnuson J."/>
            <person name="Mondo S."/>
            <person name="Nolan M."/>
            <person name="Ohm R."/>
            <person name="Pangilinan J."/>
            <person name="Park H.-J."/>
            <person name="Ramirez L."/>
            <person name="Alfaro M."/>
            <person name="Sun H."/>
            <person name="Tritt A."/>
            <person name="Yoshinaga Y."/>
            <person name="Zwiers L.-H."/>
            <person name="Turgeon B."/>
            <person name="Goodwin S."/>
            <person name="Spatafora J."/>
            <person name="Crous P."/>
            <person name="Grigoriev I."/>
        </authorList>
    </citation>
    <scope>NUCLEOTIDE SEQUENCE</scope>
    <source>
        <strain evidence="7">CBS 121739</strain>
    </source>
</reference>
<dbReference type="InterPro" id="IPR000172">
    <property type="entry name" value="GMC_OxRdtase_N"/>
</dbReference>
<feature type="chain" id="PRO_5025378745" evidence="5">
    <location>
        <begin position="20"/>
        <end position="633"/>
    </location>
</feature>
<dbReference type="GO" id="GO:0016614">
    <property type="term" value="F:oxidoreductase activity, acting on CH-OH group of donors"/>
    <property type="evidence" value="ECO:0007669"/>
    <property type="project" value="InterPro"/>
</dbReference>
<comment type="similarity">
    <text evidence="1">Belongs to the GMC oxidoreductase family.</text>
</comment>
<evidence type="ECO:0000256" key="4">
    <source>
        <dbReference type="PIRSR" id="PIRSR000137-2"/>
    </source>
</evidence>
<accession>A0A6A6VUT6</accession>
<comment type="cofactor">
    <cofactor evidence="4">
        <name>FAD</name>
        <dbReference type="ChEBI" id="CHEBI:57692"/>
    </cofactor>
</comment>
<keyword evidence="4" id="KW-0274">FAD</keyword>
<dbReference type="OrthoDB" id="269227at2759"/>
<dbReference type="PANTHER" id="PTHR11552">
    <property type="entry name" value="GLUCOSE-METHANOL-CHOLINE GMC OXIDOREDUCTASE"/>
    <property type="match status" value="1"/>
</dbReference>
<dbReference type="SUPFAM" id="SSF51905">
    <property type="entry name" value="FAD/NAD(P)-binding domain"/>
    <property type="match status" value="1"/>
</dbReference>
<dbReference type="AlphaFoldDB" id="A0A6A6VUT6"/>
<feature type="binding site" evidence="4">
    <location>
        <position position="145"/>
    </location>
    <ligand>
        <name>FAD</name>
        <dbReference type="ChEBI" id="CHEBI:57692"/>
    </ligand>
</feature>
<evidence type="ECO:0000256" key="5">
    <source>
        <dbReference type="SAM" id="SignalP"/>
    </source>
</evidence>
<dbReference type="InterPro" id="IPR036188">
    <property type="entry name" value="FAD/NAD-bd_sf"/>
</dbReference>
<dbReference type="GeneID" id="54483247"/>
<dbReference type="PANTHER" id="PTHR11552:SF138">
    <property type="entry name" value="DEHYDROGENASE PKFF-RELATED"/>
    <property type="match status" value="1"/>
</dbReference>
<feature type="domain" description="Glucose-methanol-choline oxidoreductase N-terminal" evidence="6">
    <location>
        <begin position="333"/>
        <end position="347"/>
    </location>
</feature>
<organism evidence="7 8">
    <name type="scientific">Pseudovirgaria hyperparasitica</name>
    <dbReference type="NCBI Taxonomy" id="470096"/>
    <lineage>
        <taxon>Eukaryota</taxon>
        <taxon>Fungi</taxon>
        <taxon>Dikarya</taxon>
        <taxon>Ascomycota</taxon>
        <taxon>Pezizomycotina</taxon>
        <taxon>Dothideomycetes</taxon>
        <taxon>Dothideomycetes incertae sedis</taxon>
        <taxon>Acrospermales</taxon>
        <taxon>Acrospermaceae</taxon>
        <taxon>Pseudovirgaria</taxon>
    </lineage>
</organism>
<dbReference type="InterPro" id="IPR012132">
    <property type="entry name" value="GMC_OxRdtase"/>
</dbReference>
<name>A0A6A6VUT6_9PEZI</name>
<evidence type="ECO:0000313" key="7">
    <source>
        <dbReference type="EMBL" id="KAF2753021.1"/>
    </source>
</evidence>
<evidence type="ECO:0000256" key="3">
    <source>
        <dbReference type="PIRSR" id="PIRSR000137-1"/>
    </source>
</evidence>
<sequence length="633" mass="68547">MLGTATAFALFGLLSTVSAFPTPAYGKAPFKTRQTGGLGPLDLLGSAYGVPAPNQTFDYIVVGGGNAGLTIAARLAEVPTNRVAVIEAGTFYELSNGNNSETPATDITYVGKALDDWHPGIDWGFATTPQAGLDGDVSHYARGKVLGGSSARNYMTYHAPTTESLQMWADMVDDQSYTFENFYPYYKKSQGFTEPDMSRRFPNATVDYDPDSFGTDGPLSVIYPNYATAFATWAKRAFAEVGMPDIPGFTSGQLIGNAYGPATIQYETNVRDSSETAFLRPYLDQDYPNLIVFNHHLATRIIFDGTRATGVEVDTNGFVYTIAATSEVIVSAGAFQSPQLLMVSGIGPAEVLSANNIPVIADRPGVGQNMWDHVLFGPSYRVNVLTGSAMADPVYTAEQVRLFNEERRGALASPNNDVFAWEKLPHRNWSSSVESALRSFPADWPEIEYIAPQGYFGYCENFNRDAPVDGFNYASVVAGLVAPLSRGNISISSADMRDAPLINPNWLTHEADIAVAIASYRRTRDIWNAPSLRNITIGPEYFPGEFEPSRTDAELLALIKKSVSTIFHASCTCAMGREDDENAVVDTRARVIGAQGLRVVDASSFPILPPGHPMSTVYALAEKIADDIKNGSS</sequence>
<keyword evidence="8" id="KW-1185">Reference proteome</keyword>
<keyword evidence="5" id="KW-0732">Signal</keyword>
<dbReference type="RefSeq" id="XP_033595472.1">
    <property type="nucleotide sequence ID" value="XM_033742193.1"/>
</dbReference>
<feature type="active site" description="Proton donor" evidence="3">
    <location>
        <position position="568"/>
    </location>
</feature>
<dbReference type="GO" id="GO:0050660">
    <property type="term" value="F:flavin adenine dinucleotide binding"/>
    <property type="evidence" value="ECO:0007669"/>
    <property type="project" value="InterPro"/>
</dbReference>
<proteinExistence type="inferred from homology"/>
<dbReference type="SUPFAM" id="SSF54373">
    <property type="entry name" value="FAD-linked reductases, C-terminal domain"/>
    <property type="match status" value="1"/>
</dbReference>
<dbReference type="EMBL" id="ML996588">
    <property type="protein sequence ID" value="KAF2753021.1"/>
    <property type="molecule type" value="Genomic_DNA"/>
</dbReference>
<keyword evidence="2" id="KW-0325">Glycoprotein</keyword>
<evidence type="ECO:0000256" key="1">
    <source>
        <dbReference type="ARBA" id="ARBA00010790"/>
    </source>
</evidence>
<feature type="signal peptide" evidence="5">
    <location>
        <begin position="1"/>
        <end position="19"/>
    </location>
</feature>
<evidence type="ECO:0000259" key="6">
    <source>
        <dbReference type="PROSITE" id="PS00624"/>
    </source>
</evidence>
<dbReference type="Pfam" id="PF00732">
    <property type="entry name" value="GMC_oxred_N"/>
    <property type="match status" value="1"/>
</dbReference>